<accession>A0A6J6IAE8</accession>
<dbReference type="SUPFAM" id="SSF46894">
    <property type="entry name" value="C-terminal effector domain of the bipartite response regulators"/>
    <property type="match status" value="1"/>
</dbReference>
<protein>
    <submittedName>
        <fullName evidence="2">Unannotated protein</fullName>
    </submittedName>
</protein>
<dbReference type="SMART" id="SM00421">
    <property type="entry name" value="HTH_LUXR"/>
    <property type="match status" value="1"/>
</dbReference>
<dbReference type="EMBL" id="CAEZUX010000145">
    <property type="protein sequence ID" value="CAB4620969.1"/>
    <property type="molecule type" value="Genomic_DNA"/>
</dbReference>
<dbReference type="Pfam" id="PF00196">
    <property type="entry name" value="GerE"/>
    <property type="match status" value="1"/>
</dbReference>
<feature type="domain" description="HTH luxR-type" evidence="1">
    <location>
        <begin position="154"/>
        <end position="206"/>
    </location>
</feature>
<organism evidence="2">
    <name type="scientific">freshwater metagenome</name>
    <dbReference type="NCBI Taxonomy" id="449393"/>
    <lineage>
        <taxon>unclassified sequences</taxon>
        <taxon>metagenomes</taxon>
        <taxon>ecological metagenomes</taxon>
    </lineage>
</organism>
<dbReference type="AlphaFoldDB" id="A0A6J6IAE8"/>
<dbReference type="GO" id="GO:0006355">
    <property type="term" value="P:regulation of DNA-templated transcription"/>
    <property type="evidence" value="ECO:0007669"/>
    <property type="project" value="InterPro"/>
</dbReference>
<dbReference type="InterPro" id="IPR000792">
    <property type="entry name" value="Tscrpt_reg_LuxR_C"/>
</dbReference>
<dbReference type="GO" id="GO:0003677">
    <property type="term" value="F:DNA binding"/>
    <property type="evidence" value="ECO:0007669"/>
    <property type="project" value="InterPro"/>
</dbReference>
<dbReference type="InterPro" id="IPR051015">
    <property type="entry name" value="EvgA-like"/>
</dbReference>
<dbReference type="Gene3D" id="3.40.50.2300">
    <property type="match status" value="1"/>
</dbReference>
<evidence type="ECO:0000259" key="1">
    <source>
        <dbReference type="SMART" id="SM00421"/>
    </source>
</evidence>
<dbReference type="PANTHER" id="PTHR45566:SF1">
    <property type="entry name" value="HTH-TYPE TRANSCRIPTIONAL REGULATOR YHJB-RELATED"/>
    <property type="match status" value="1"/>
</dbReference>
<proteinExistence type="predicted"/>
<name>A0A6J6IAE8_9ZZZZ</name>
<evidence type="ECO:0000313" key="2">
    <source>
        <dbReference type="EMBL" id="CAB4620969.1"/>
    </source>
</evidence>
<reference evidence="2" key="1">
    <citation type="submission" date="2020-05" db="EMBL/GenBank/DDBJ databases">
        <authorList>
            <person name="Chiriac C."/>
            <person name="Salcher M."/>
            <person name="Ghai R."/>
            <person name="Kavagutti S V."/>
        </authorList>
    </citation>
    <scope>NUCLEOTIDE SEQUENCE</scope>
</reference>
<sequence length="220" mass="23844">MSSSGRVLVCHDLEVVAVSFAALLRSTFSSLEVDAATTVGEIVMSLESGVDLVVIGAPFLVLFESASNEAFQRGISVSQPKIVLLSRDINDQLLDEAQSQGIDAVIDARHPVEDIVNAVMGVLDSDVKATGVYAFQHWKLGRHSADLSKVCRDDIDVRIISLIIDGMVNEEIAAQTFIAVQTVRNRISRLLAAAGAKNRTQLAIMFSRDADSQREKNANY</sequence>
<dbReference type="InterPro" id="IPR016032">
    <property type="entry name" value="Sig_transdc_resp-reg_C-effctor"/>
</dbReference>
<dbReference type="PANTHER" id="PTHR45566">
    <property type="entry name" value="HTH-TYPE TRANSCRIPTIONAL REGULATOR YHJB-RELATED"/>
    <property type="match status" value="1"/>
</dbReference>
<gene>
    <name evidence="2" type="ORF">UFOPK1874_01043</name>
</gene>